<dbReference type="Gene3D" id="1.10.10.60">
    <property type="entry name" value="Homeodomain-like"/>
    <property type="match status" value="1"/>
</dbReference>
<dbReference type="InterPro" id="IPR044822">
    <property type="entry name" value="Myb_DNA-bind_4"/>
</dbReference>
<sequence length="150" mass="17768">MSQPEQELWQFLILSQGSSQQEDTTHGMQWTRHDTFCLLCLHLYKEYRKQVGSLRIKSLRRMCEEIAKEMRQETKKNVSPSNCANRWKHLERMYKKVKDNNAKTGRGRKTFEYWEELDDILGKQKNMNPILAIASTEVDNNLPGTQFLED</sequence>
<accession>A0ABM5L279</accession>
<proteinExistence type="predicted"/>
<evidence type="ECO:0000259" key="1">
    <source>
        <dbReference type="Pfam" id="PF13837"/>
    </source>
</evidence>
<organism evidence="2 3">
    <name type="scientific">Diabrotica virgifera virgifera</name>
    <name type="common">western corn rootworm</name>
    <dbReference type="NCBI Taxonomy" id="50390"/>
    <lineage>
        <taxon>Eukaryota</taxon>
        <taxon>Metazoa</taxon>
        <taxon>Ecdysozoa</taxon>
        <taxon>Arthropoda</taxon>
        <taxon>Hexapoda</taxon>
        <taxon>Insecta</taxon>
        <taxon>Pterygota</taxon>
        <taxon>Neoptera</taxon>
        <taxon>Endopterygota</taxon>
        <taxon>Coleoptera</taxon>
        <taxon>Polyphaga</taxon>
        <taxon>Cucujiformia</taxon>
        <taxon>Chrysomeloidea</taxon>
        <taxon>Chrysomelidae</taxon>
        <taxon>Galerucinae</taxon>
        <taxon>Diabroticina</taxon>
        <taxon>Diabroticites</taxon>
        <taxon>Diabrotica</taxon>
    </lineage>
</organism>
<dbReference type="RefSeq" id="XP_050516543.1">
    <property type="nucleotide sequence ID" value="XM_050660586.1"/>
</dbReference>
<evidence type="ECO:0000313" key="3">
    <source>
        <dbReference type="Proteomes" id="UP001652700"/>
    </source>
</evidence>
<reference evidence="2" key="1">
    <citation type="submission" date="2025-05" db="UniProtKB">
        <authorList>
            <consortium name="EnsemblMetazoa"/>
        </authorList>
    </citation>
    <scope>IDENTIFICATION</scope>
</reference>
<dbReference type="PANTHER" id="PTHR47595">
    <property type="entry name" value="HEAT SHOCK 70 KDA PROTEIN 14"/>
    <property type="match status" value="1"/>
</dbReference>
<feature type="domain" description="Myb/SANT-like DNA-binding" evidence="1">
    <location>
        <begin position="28"/>
        <end position="120"/>
    </location>
</feature>
<dbReference type="Proteomes" id="UP001652700">
    <property type="component" value="Unplaced"/>
</dbReference>
<name>A0ABM5L279_DIAVI</name>
<evidence type="ECO:0000313" key="2">
    <source>
        <dbReference type="EnsemblMetazoa" id="XP_050516543.1"/>
    </source>
</evidence>
<protein>
    <recommendedName>
        <fullName evidence="1">Myb/SANT-like DNA-binding domain-containing protein</fullName>
    </recommendedName>
</protein>
<keyword evidence="3" id="KW-1185">Reference proteome</keyword>
<dbReference type="PANTHER" id="PTHR47595:SF1">
    <property type="entry name" value="MYB_SANT-LIKE DNA-BINDING DOMAIN-CONTAINING PROTEIN"/>
    <property type="match status" value="1"/>
</dbReference>
<dbReference type="Pfam" id="PF13837">
    <property type="entry name" value="Myb_DNA-bind_4"/>
    <property type="match status" value="1"/>
</dbReference>
<dbReference type="GeneID" id="126891413"/>
<dbReference type="EnsemblMetazoa" id="XM_050660586.1">
    <property type="protein sequence ID" value="XP_050516543.1"/>
    <property type="gene ID" value="LOC126891413"/>
</dbReference>